<evidence type="ECO:0000259" key="7">
    <source>
        <dbReference type="Pfam" id="PF22369"/>
    </source>
</evidence>
<dbReference type="Pfam" id="PF01301">
    <property type="entry name" value="Glyco_hydro_35"/>
    <property type="match status" value="1"/>
</dbReference>
<feature type="domain" description="GLMA-like second" evidence="7">
    <location>
        <begin position="459"/>
        <end position="535"/>
    </location>
</feature>
<evidence type="ECO:0000256" key="4">
    <source>
        <dbReference type="RuleBase" id="RU003679"/>
    </source>
</evidence>
<dbReference type="Pfam" id="PF22369">
    <property type="entry name" value="GLMA_2nd"/>
    <property type="match status" value="1"/>
</dbReference>
<evidence type="ECO:0000259" key="6">
    <source>
        <dbReference type="Pfam" id="PF02449"/>
    </source>
</evidence>
<dbReference type="SUPFAM" id="SSF51445">
    <property type="entry name" value="(Trans)glycosidases"/>
    <property type="match status" value="1"/>
</dbReference>
<name>A0A919UKC9_9ACTN</name>
<evidence type="ECO:0008006" key="10">
    <source>
        <dbReference type="Google" id="ProtNLM"/>
    </source>
</evidence>
<dbReference type="InterPro" id="IPR001944">
    <property type="entry name" value="Glycoside_Hdrlase_35"/>
</dbReference>
<keyword evidence="2" id="KW-0378">Hydrolase</keyword>
<dbReference type="EMBL" id="BOOA01000023">
    <property type="protein sequence ID" value="GIH24871.1"/>
    <property type="molecule type" value="Genomic_DNA"/>
</dbReference>
<keyword evidence="3" id="KW-0326">Glycosidase</keyword>
<protein>
    <recommendedName>
        <fullName evidence="10">Glycoside hydrolase 35 catalytic domain-containing protein</fullName>
    </recommendedName>
</protein>
<feature type="domain" description="Glycoside hydrolase family 42 N-terminal" evidence="6">
    <location>
        <begin position="131"/>
        <end position="255"/>
    </location>
</feature>
<dbReference type="GO" id="GO:0005975">
    <property type="term" value="P:carbohydrate metabolic process"/>
    <property type="evidence" value="ECO:0007669"/>
    <property type="project" value="InterPro"/>
</dbReference>
<dbReference type="GO" id="GO:0009341">
    <property type="term" value="C:beta-galactosidase complex"/>
    <property type="evidence" value="ECO:0007669"/>
    <property type="project" value="InterPro"/>
</dbReference>
<dbReference type="InterPro" id="IPR017853">
    <property type="entry name" value="GH"/>
</dbReference>
<dbReference type="InterPro" id="IPR013529">
    <property type="entry name" value="Glyco_hydro_42_N"/>
</dbReference>
<organism evidence="8 9">
    <name type="scientific">Acrocarpospora phusangensis</name>
    <dbReference type="NCBI Taxonomy" id="1070424"/>
    <lineage>
        <taxon>Bacteria</taxon>
        <taxon>Bacillati</taxon>
        <taxon>Actinomycetota</taxon>
        <taxon>Actinomycetes</taxon>
        <taxon>Streptosporangiales</taxon>
        <taxon>Streptosporangiaceae</taxon>
        <taxon>Acrocarpospora</taxon>
    </lineage>
</organism>
<keyword evidence="9" id="KW-1185">Reference proteome</keyword>
<proteinExistence type="inferred from homology"/>
<dbReference type="InterPro" id="IPR054746">
    <property type="entry name" value="GLMA-like_second"/>
</dbReference>
<sequence length="659" mass="71690">MLITAEYPYFRDTPEVWADRLRTLVAATGIRVITTYVPWRFHQPAADREPDLSAATDFVRLCGRLGLDVIVKPGPFIHAETNYGGLPDWVSPLEDASIEPQLDSAGRTVRWSGSRLDRDGRAEPWPLPAPLCPRFSVLAREWLRAAGRELLTAELLAPNGPVVAVQIGNEGLFTNGSRPLDDYDYSPSGLAFFRNGLARHYGDLDAYNRHHGTSVRFWTEIDPPRAGSPGTPAACADWGRFHADYLHHVLRDWADAFGSPVPVLLNLNPPAGEDGAMDAWLARVRPEQWTGMEYGFTNWMGVVSADRGAHARYVVAAKRAPGPNMEENWGFSKLYDEAYASAATSFHQTLLALAAGATGFNVYTAVGTGDWTPALDVVHSSPYPDCAPIDEDGRVTAKAATVRMLAEFFTLHGREFQECVPVTAATWGLYTPYAAVAAWDPQAAEQCGRPLLAFHERSRAEGWDYRIVDLEHADLSGHDQVALHGGAFMHRHVQHKLAAHLRAGGRVDLEGLVPLLDEHHQPCTMLAEALRDTGQPDREVPRAVRVVEGIADAYLRSHPSADVHYLTVLAQSDSGPHVVVEIEHRGRTQRVELTIAAGGAAILRLAAGELGDFLVTGINGHLGSAVAAACRVDGTGAAASQPADLLRVGGRTTQEETTP</sequence>
<comment type="caution">
    <text evidence="8">The sequence shown here is derived from an EMBL/GenBank/DDBJ whole genome shotgun (WGS) entry which is preliminary data.</text>
</comment>
<dbReference type="RefSeq" id="WP_204041615.1">
    <property type="nucleotide sequence ID" value="NZ_BOOA01000023.1"/>
</dbReference>
<dbReference type="GO" id="GO:0004565">
    <property type="term" value="F:beta-galactosidase activity"/>
    <property type="evidence" value="ECO:0007669"/>
    <property type="project" value="InterPro"/>
</dbReference>
<gene>
    <name evidence="8" type="ORF">Aph01nite_31810</name>
</gene>
<accession>A0A919UKC9</accession>
<dbReference type="AlphaFoldDB" id="A0A919UKC9"/>
<evidence type="ECO:0000256" key="2">
    <source>
        <dbReference type="ARBA" id="ARBA00022801"/>
    </source>
</evidence>
<dbReference type="Proteomes" id="UP000640052">
    <property type="component" value="Unassembled WGS sequence"/>
</dbReference>
<dbReference type="InterPro" id="IPR031330">
    <property type="entry name" value="Gly_Hdrlase_35_cat"/>
</dbReference>
<reference evidence="8" key="1">
    <citation type="submission" date="2021-01" db="EMBL/GenBank/DDBJ databases">
        <title>Whole genome shotgun sequence of Acrocarpospora phusangensis NBRC 108782.</title>
        <authorList>
            <person name="Komaki H."/>
            <person name="Tamura T."/>
        </authorList>
    </citation>
    <scope>NUCLEOTIDE SEQUENCE</scope>
    <source>
        <strain evidence="8">NBRC 108782</strain>
    </source>
</reference>
<evidence type="ECO:0000313" key="8">
    <source>
        <dbReference type="EMBL" id="GIH24871.1"/>
    </source>
</evidence>
<comment type="similarity">
    <text evidence="1 4">Belongs to the glycosyl hydrolase 35 family.</text>
</comment>
<dbReference type="PANTHER" id="PTHR23421">
    <property type="entry name" value="BETA-GALACTOSIDASE RELATED"/>
    <property type="match status" value="1"/>
</dbReference>
<evidence type="ECO:0000256" key="1">
    <source>
        <dbReference type="ARBA" id="ARBA00009809"/>
    </source>
</evidence>
<evidence type="ECO:0000256" key="3">
    <source>
        <dbReference type="ARBA" id="ARBA00023295"/>
    </source>
</evidence>
<feature type="domain" description="Glycoside hydrolase 35 catalytic" evidence="5">
    <location>
        <begin position="1"/>
        <end position="91"/>
    </location>
</feature>
<evidence type="ECO:0000313" key="9">
    <source>
        <dbReference type="Proteomes" id="UP000640052"/>
    </source>
</evidence>
<evidence type="ECO:0000259" key="5">
    <source>
        <dbReference type="Pfam" id="PF01301"/>
    </source>
</evidence>
<dbReference type="Gene3D" id="3.20.20.80">
    <property type="entry name" value="Glycosidases"/>
    <property type="match status" value="1"/>
</dbReference>
<dbReference type="Pfam" id="PF02449">
    <property type="entry name" value="Glyco_hydro_42"/>
    <property type="match status" value="1"/>
</dbReference>